<feature type="region of interest" description="Disordered" evidence="2">
    <location>
        <begin position="107"/>
        <end position="127"/>
    </location>
</feature>
<dbReference type="EMBL" id="NHOQ01002462">
    <property type="protein sequence ID" value="PWA16813.1"/>
    <property type="molecule type" value="Genomic_DNA"/>
</dbReference>
<organism evidence="3 4">
    <name type="scientific">Gambusia affinis</name>
    <name type="common">Western mosquitofish</name>
    <name type="synonym">Heterandria affinis</name>
    <dbReference type="NCBI Taxonomy" id="33528"/>
    <lineage>
        <taxon>Eukaryota</taxon>
        <taxon>Metazoa</taxon>
        <taxon>Chordata</taxon>
        <taxon>Craniata</taxon>
        <taxon>Vertebrata</taxon>
        <taxon>Euteleostomi</taxon>
        <taxon>Actinopterygii</taxon>
        <taxon>Neopterygii</taxon>
        <taxon>Teleostei</taxon>
        <taxon>Neoteleostei</taxon>
        <taxon>Acanthomorphata</taxon>
        <taxon>Ovalentaria</taxon>
        <taxon>Atherinomorphae</taxon>
        <taxon>Cyprinodontiformes</taxon>
        <taxon>Poeciliidae</taxon>
        <taxon>Poeciliinae</taxon>
        <taxon>Gambusia</taxon>
    </lineage>
</organism>
<dbReference type="Proteomes" id="UP000250572">
    <property type="component" value="Unassembled WGS sequence"/>
</dbReference>
<feature type="coiled-coil region" evidence="1">
    <location>
        <begin position="61"/>
        <end position="88"/>
    </location>
</feature>
<keyword evidence="1" id="KW-0175">Coiled coil</keyword>
<name>A0A315V0U0_GAMAF</name>
<proteinExistence type="predicted"/>
<evidence type="ECO:0000313" key="4">
    <source>
        <dbReference type="Proteomes" id="UP000250572"/>
    </source>
</evidence>
<feature type="non-terminal residue" evidence="3">
    <location>
        <position position="139"/>
    </location>
</feature>
<evidence type="ECO:0000256" key="2">
    <source>
        <dbReference type="SAM" id="MobiDB-lite"/>
    </source>
</evidence>
<evidence type="ECO:0000313" key="3">
    <source>
        <dbReference type="EMBL" id="PWA16813.1"/>
    </source>
</evidence>
<reference evidence="3 4" key="1">
    <citation type="journal article" date="2018" name="G3 (Bethesda)">
        <title>A High-Quality Reference Genome for the Invasive Mosquitofish Gambusia affinis Using a Chicago Library.</title>
        <authorList>
            <person name="Hoffberg S.L."/>
            <person name="Troendle N.J."/>
            <person name="Glenn T.C."/>
            <person name="Mahmud O."/>
            <person name="Louha S."/>
            <person name="Chalopin D."/>
            <person name="Bennetzen J.L."/>
            <person name="Mauricio R."/>
        </authorList>
    </citation>
    <scope>NUCLEOTIDE SEQUENCE [LARGE SCALE GENOMIC DNA]</scope>
    <source>
        <strain evidence="3">NE01/NJP1002.9</strain>
        <tissue evidence="3">Muscle</tissue>
    </source>
</reference>
<accession>A0A315V0U0</accession>
<evidence type="ECO:0000256" key="1">
    <source>
        <dbReference type="SAM" id="Coils"/>
    </source>
</evidence>
<sequence length="139" mass="16234">MAFEARLDFDAIAKEKQRSRNLQQCLTKKDRQINELLKEQAKRRRSFSPLKRENVALNAEIAVLMENKRKDENHIKELTEQLSKIKTEVIMERLQQEDLKEKVTHLPPIASNVQAPKPKSSFNQRTLRLGEAKIAPDFK</sequence>
<dbReference type="AlphaFoldDB" id="A0A315V0U0"/>
<protein>
    <submittedName>
        <fullName evidence="3">Uncharacterized protein</fullName>
    </submittedName>
</protein>
<keyword evidence="4" id="KW-1185">Reference proteome</keyword>
<gene>
    <name evidence="3" type="ORF">CCH79_00021124</name>
</gene>
<comment type="caution">
    <text evidence="3">The sequence shown here is derived from an EMBL/GenBank/DDBJ whole genome shotgun (WGS) entry which is preliminary data.</text>
</comment>